<sequence length="138" mass="14664">MADDYAELWGGTVERSADGTVWTPLARVTAVTVPPVTKNFRDRTSMDSPAKVREYGSGFADTGDVTIRQFYSSSAMTAARADEARDAGTHYRIELSDGSVFTLLALVTAELEGLETDADAMITISGKVSGMIGFAEGA</sequence>
<dbReference type="AlphaFoldDB" id="A0A8J6YTN7"/>
<proteinExistence type="predicted"/>
<organism evidence="1 2">
    <name type="scientific">Mangrovicoccus algicola</name>
    <dbReference type="NCBI Taxonomy" id="2771008"/>
    <lineage>
        <taxon>Bacteria</taxon>
        <taxon>Pseudomonadati</taxon>
        <taxon>Pseudomonadota</taxon>
        <taxon>Alphaproteobacteria</taxon>
        <taxon>Rhodobacterales</taxon>
        <taxon>Paracoccaceae</taxon>
        <taxon>Mangrovicoccus</taxon>
    </lineage>
</organism>
<gene>
    <name evidence="1" type="ORF">ICN82_04515</name>
</gene>
<evidence type="ECO:0008006" key="3">
    <source>
        <dbReference type="Google" id="ProtNLM"/>
    </source>
</evidence>
<dbReference type="RefSeq" id="WP_193180102.1">
    <property type="nucleotide sequence ID" value="NZ_JACVXA010000009.1"/>
</dbReference>
<name>A0A8J6YTN7_9RHOB</name>
<reference evidence="1" key="1">
    <citation type="submission" date="2020-09" db="EMBL/GenBank/DDBJ databases">
        <title>A novel bacterium of genus Mangrovicoccus, isolated from South China Sea.</title>
        <authorList>
            <person name="Huang H."/>
            <person name="Mo K."/>
            <person name="Hu Y."/>
        </authorList>
    </citation>
    <scope>NUCLEOTIDE SEQUENCE</scope>
    <source>
        <strain evidence="1">HB182678</strain>
    </source>
</reference>
<dbReference type="EMBL" id="JACVXA010000009">
    <property type="protein sequence ID" value="MBE3637465.1"/>
    <property type="molecule type" value="Genomic_DNA"/>
</dbReference>
<comment type="caution">
    <text evidence="1">The sequence shown here is derived from an EMBL/GenBank/DDBJ whole genome shotgun (WGS) entry which is preliminary data.</text>
</comment>
<evidence type="ECO:0000313" key="2">
    <source>
        <dbReference type="Proteomes" id="UP000609121"/>
    </source>
</evidence>
<evidence type="ECO:0000313" key="1">
    <source>
        <dbReference type="EMBL" id="MBE3637465.1"/>
    </source>
</evidence>
<dbReference type="Proteomes" id="UP000609121">
    <property type="component" value="Unassembled WGS sequence"/>
</dbReference>
<keyword evidence="2" id="KW-1185">Reference proteome</keyword>
<protein>
    <recommendedName>
        <fullName evidence="3">Phage tail protein</fullName>
    </recommendedName>
</protein>
<accession>A0A8J6YTN7</accession>
<dbReference type="Gene3D" id="4.10.410.40">
    <property type="match status" value="1"/>
</dbReference>